<dbReference type="SFLD" id="SFLDG01129">
    <property type="entry name" value="C1.5:_HAD__Beta-PGM__Phosphata"/>
    <property type="match status" value="1"/>
</dbReference>
<keyword evidence="2" id="KW-1185">Reference proteome</keyword>
<accession>A0ABT0E0U7</accession>
<proteinExistence type="predicted"/>
<dbReference type="InterPro" id="IPR023214">
    <property type="entry name" value="HAD_sf"/>
</dbReference>
<reference evidence="1 2" key="1">
    <citation type="submission" date="2022-04" db="EMBL/GenBank/DDBJ databases">
        <authorList>
            <person name="Huq M.A."/>
        </authorList>
    </citation>
    <scope>NUCLEOTIDE SEQUENCE [LARGE SCALE GENOMIC DNA]</scope>
    <source>
        <strain evidence="1 2">MAH-33</strain>
    </source>
</reference>
<protein>
    <submittedName>
        <fullName evidence="1">HAD family phosphatase</fullName>
    </submittedName>
</protein>
<dbReference type="PANTHER" id="PTHR43611:SF3">
    <property type="entry name" value="FLAVIN MONONUCLEOTIDE HYDROLASE 1, CHLOROPLATIC"/>
    <property type="match status" value="1"/>
</dbReference>
<sequence>MVKACEPISAVIFDVGQVLYHWEPRLLYERLIDDDRALDAFLRDIVSMEWHFQHDIGRPFAETSAELIACHPEHEALIRIWGERFIDSVQPAVAGMAQLVGELHEQGIALYGLTNFSAEFWEPFHAREAEFFAHFRDILVSGAEGLVKPDPAIYRLALSRFGLSAGETFFIDDREENVAAAQALGIRSHLFQDAATLRRALVAHRLLDAIPAL</sequence>
<dbReference type="Proteomes" id="UP001203512">
    <property type="component" value="Unassembled WGS sequence"/>
</dbReference>
<dbReference type="PANTHER" id="PTHR43611">
    <property type="entry name" value="ALPHA-D-GLUCOSE 1-PHOSPHATE PHOSPHATASE"/>
    <property type="match status" value="1"/>
</dbReference>
<evidence type="ECO:0000313" key="2">
    <source>
        <dbReference type="Proteomes" id="UP001203512"/>
    </source>
</evidence>
<dbReference type="InterPro" id="IPR036412">
    <property type="entry name" value="HAD-like_sf"/>
</dbReference>
<dbReference type="EMBL" id="JALKHS010000018">
    <property type="protein sequence ID" value="MCK0532995.1"/>
    <property type="molecule type" value="Genomic_DNA"/>
</dbReference>
<dbReference type="NCBIfam" id="TIGR01509">
    <property type="entry name" value="HAD-SF-IA-v3"/>
    <property type="match status" value="1"/>
</dbReference>
<dbReference type="RefSeq" id="WP_247234021.1">
    <property type="nucleotide sequence ID" value="NZ_JALKHS010000018.1"/>
</dbReference>
<dbReference type="SFLD" id="SFLDS00003">
    <property type="entry name" value="Haloacid_Dehalogenase"/>
    <property type="match status" value="1"/>
</dbReference>
<dbReference type="Gene3D" id="3.40.50.1000">
    <property type="entry name" value="HAD superfamily/HAD-like"/>
    <property type="match status" value="1"/>
</dbReference>
<dbReference type="CDD" id="cd02603">
    <property type="entry name" value="HAD_sEH-N_like"/>
    <property type="match status" value="1"/>
</dbReference>
<comment type="caution">
    <text evidence="1">The sequence shown here is derived from an EMBL/GenBank/DDBJ whole genome shotgun (WGS) entry which is preliminary data.</text>
</comment>
<dbReference type="InterPro" id="IPR006439">
    <property type="entry name" value="HAD-SF_hydro_IA"/>
</dbReference>
<evidence type="ECO:0000313" key="1">
    <source>
        <dbReference type="EMBL" id="MCK0532995.1"/>
    </source>
</evidence>
<organism evidence="1 2">
    <name type="scientific">Sphingobium agri</name>
    <dbReference type="NCBI Taxonomy" id="2933566"/>
    <lineage>
        <taxon>Bacteria</taxon>
        <taxon>Pseudomonadati</taxon>
        <taxon>Pseudomonadota</taxon>
        <taxon>Alphaproteobacteria</taxon>
        <taxon>Sphingomonadales</taxon>
        <taxon>Sphingomonadaceae</taxon>
        <taxon>Sphingobium</taxon>
    </lineage>
</organism>
<dbReference type="SUPFAM" id="SSF56784">
    <property type="entry name" value="HAD-like"/>
    <property type="match status" value="1"/>
</dbReference>
<dbReference type="PRINTS" id="PR00413">
    <property type="entry name" value="HADHALOGNASE"/>
</dbReference>
<name>A0ABT0E0U7_9SPHN</name>
<dbReference type="Pfam" id="PF00702">
    <property type="entry name" value="Hydrolase"/>
    <property type="match status" value="1"/>
</dbReference>
<gene>
    <name evidence="1" type="ORF">MU848_15505</name>
</gene>